<dbReference type="SUPFAM" id="SSF56784">
    <property type="entry name" value="HAD-like"/>
    <property type="match status" value="1"/>
</dbReference>
<evidence type="ECO:0000256" key="1">
    <source>
        <dbReference type="SAM" id="Coils"/>
    </source>
</evidence>
<feature type="compositionally biased region" description="Low complexity" evidence="2">
    <location>
        <begin position="647"/>
        <end position="660"/>
    </location>
</feature>
<comment type="caution">
    <text evidence="3">The sequence shown here is derived from an EMBL/GenBank/DDBJ whole genome shotgun (WGS) entry which is preliminary data.</text>
</comment>
<feature type="compositionally biased region" description="Basic residues" evidence="2">
    <location>
        <begin position="531"/>
        <end position="542"/>
    </location>
</feature>
<dbReference type="InterPro" id="IPR036412">
    <property type="entry name" value="HAD-like_sf"/>
</dbReference>
<feature type="coiled-coil region" evidence="1">
    <location>
        <begin position="2146"/>
        <end position="2180"/>
    </location>
</feature>
<reference evidence="3" key="1">
    <citation type="journal article" date="2019" name="Sci. Rep.">
        <title>Draft genome of Tanacetum cinerariifolium, the natural source of mosquito coil.</title>
        <authorList>
            <person name="Yamashiro T."/>
            <person name="Shiraishi A."/>
            <person name="Satake H."/>
            <person name="Nakayama K."/>
        </authorList>
    </citation>
    <scope>NUCLEOTIDE SEQUENCE</scope>
</reference>
<sequence length="2180" mass="229645">MDPATTLIPATARHLDAFSRVDLPFSSYKILNFGGLVLGPDNLPDAAWMAQMREAMTAALPGLNQAVDVINAYAAQQGLAARARVVEDGGLPFYALIKDADKQAERLAPIETEALAPWLAGSGAGAGCGFYVHRNGNNLAVLPKALDKAVAVEYVARLLRAQYGEILTLGMGDSRSDARFMAACDYAIIPTVPAAPPAGRAVCQHRRQGSADPVGPPALQRNAVAGNAAVRALHAGVRRRVRRQSGADGARLPGAGRPHCRPARARDRAGVAGARRHAGGRGAQALAGDGVRPPRGSLFGVDRARPRRRRRGAAPHRAQPRAGIDRVRGRLDRQGRDLARTGAVGRRFQRRARHRHRRRLVRAVRPGGIGRVRQRRGRLPDSVEHTQCHRFDGRCRGAGPRGHADAGRARPGSGRGHVACLPGTAAGAVRRGGRQPDQARHRGGHARAAAPQAAPAAGARPGCARGAALAVAGAGKKYTGRDRSIAAVPGRFAGTGQRHQAAQAALGDFLHRGRRGRPRPELRAVQPVGHVGKHGPGRRARPLRAGAQRGSAGARAGHEGRRAPDRVRDPQGHPRQFRCVLPADGAVPRHAARAGRGGAHPGAAHRRQRPAGAAGHPPAAHHDDLSHAARPRHFAPGDHVRAVRLSPDGPRVRTPGPGRAAGRRGAGRFGPWPGGQDGNPSIPAAADRNALPGAAHRRGGGGKDHGPEQSGRAVPAGGVAASGAGTVAGGGVVVSGVGAVPVGAVLAGGATTSGAGGFTSCFLQPVMAAAVRIKAKANLAGGGEADLAGALERLRLHVQRAARVHGVFAFFVDRGDGAFIEDIERVDREGQAFLPLRLGAIVEAETVFRPARLHHQVGAQAPFVSHLVGAKQFERVAAVVRQVAVRAFHQARVVPVLADAGVALADVGLDVAFGVTFAEGQHVRTLQRPFAVPWPFKAQLQRFIGAFRLREAQRGCRNFYLGQTFAIVKIDVGGQVLARVVQEAVVDCFTEGGCLAGVVTVGQRPVGGAGTVTHIVHHAFQLAVGQLAADHPAVTQRLLDAENEFILEHRFDVGIDHRARIAGFAIARYQAVAQLRTQYGRVEGVAGHRATVGVVIAVIGFGASQAHVGVRHHRNVIAARIGEYLGLRIAPHVPGQAQARSPGVLDLDEGRAHGVLVGKRFVTDTDRRQHVLGDLPVVFHVVGGIFRFERAAIFKGTHGNNSHVRASVVDVAVAQLGTGRKRGDRIECAAGVAGAVDHLVALAVQAETQAVIAQFPFGVQAVCLAFVVGVRVGDRTGSVATEVGITDADVAHDRTRGGGNLRFAVITAQAVHGGHGQVVGQPGRVLGDVVFTARGVFVVAGEIAPALGVLVGRQPRVDLFLRLVAERRHFQRIAVVDVPVGLDQVFRRLRRGDVLAGFVVALALDVGALHQAEDEQLVLDDRTAEPHIALQVVGAARAFPGDEFIAILVLSVGIDIRTLQRFRLVNDVGAAFPLIGAALGGHGQYAAQRAPVFGAVTACLDFLRADGVERHLIEGHAVERVGDIEAIDVIHVFRRRCTAQRRHVTAAQRGLANAAIATGGARRQQSHRGDIARDRQAVDCGLAQNGTRFRRREVDTRCARTGDGHGRDVAEVGGGTLARVDNHRLVRVAPIAGLAATMTVPAAALPETLPVVACAYATLTTAVDATVARNASDSVCDALGDAPVGGGDGRRVRPDAGRPSDIATTAIAAGNRGRLPAQSASATLHAGVPVGPVPDAVGTEVGDGAAVLGPDQGAFDGPLIEPVTGRFGRMPVGGGRGAELRRRQRLFVDHVACGGIAAINAEVGVELPVCAALRCANDVMPFACTGIRFAIRFSMQFGMHFSIRVSHITSLKLHGKFSHALVLPGRASRPWGAGMRWCSMSGGVADGRISPAWHAGTSRIIMQIKINGELRAYIEPLTEAEYSALERSVLAEGCRDALVLWQDTLVDGHNRYQICQEHGIPFKAVENTSFRDLDDVKLWMIDNNLGRRSISDYQRGVLALRKKEIVRARALELAAEAAAEDAAIAPPDGEAKPKPAAMPLTSREDIARAARLSSATISQIEKIQKTATPELVEAVRSGTISINAAATVASLPEDAQIAAVAGGKKELQKAAKEVRELRTAGRPAREPKEAKGGREDGGYHRHPTEADDLRAENAALREKNAALLEEITTLQRRISELVAS</sequence>
<dbReference type="Gene3D" id="1.10.10.2830">
    <property type="match status" value="1"/>
</dbReference>
<keyword evidence="1" id="KW-0175">Coiled coil</keyword>
<feature type="region of interest" description="Disordered" evidence="2">
    <location>
        <begin position="394"/>
        <end position="457"/>
    </location>
</feature>
<feature type="compositionally biased region" description="Low complexity" evidence="2">
    <location>
        <begin position="446"/>
        <end position="457"/>
    </location>
</feature>
<protein>
    <submittedName>
        <fullName evidence="3">Uncharacterized protein</fullName>
    </submittedName>
</protein>
<feature type="region of interest" description="Disordered" evidence="2">
    <location>
        <begin position="238"/>
        <end position="323"/>
    </location>
</feature>
<evidence type="ECO:0000313" key="3">
    <source>
        <dbReference type="EMBL" id="GEU28200.1"/>
    </source>
</evidence>
<dbReference type="EMBL" id="BKCJ010000002">
    <property type="protein sequence ID" value="GEU28200.1"/>
    <property type="molecule type" value="Genomic_DNA"/>
</dbReference>
<feature type="compositionally biased region" description="Basic and acidic residues" evidence="2">
    <location>
        <begin position="556"/>
        <end position="572"/>
    </location>
</feature>
<evidence type="ECO:0000256" key="2">
    <source>
        <dbReference type="SAM" id="MobiDB-lite"/>
    </source>
</evidence>
<name>A0A699GEP2_TANCI</name>
<feature type="compositionally biased region" description="Basic residues" evidence="2">
    <location>
        <begin position="305"/>
        <end position="314"/>
    </location>
</feature>
<accession>A0A699GEP2</accession>
<feature type="region of interest" description="Disordered" evidence="2">
    <location>
        <begin position="527"/>
        <end position="624"/>
    </location>
</feature>
<feature type="region of interest" description="Disordered" evidence="2">
    <location>
        <begin position="2115"/>
        <end position="2146"/>
    </location>
</feature>
<organism evidence="3">
    <name type="scientific">Tanacetum cinerariifolium</name>
    <name type="common">Dalmatian daisy</name>
    <name type="synonym">Chrysanthemum cinerariifolium</name>
    <dbReference type="NCBI Taxonomy" id="118510"/>
    <lineage>
        <taxon>Eukaryota</taxon>
        <taxon>Viridiplantae</taxon>
        <taxon>Streptophyta</taxon>
        <taxon>Embryophyta</taxon>
        <taxon>Tracheophyta</taxon>
        <taxon>Spermatophyta</taxon>
        <taxon>Magnoliopsida</taxon>
        <taxon>eudicotyledons</taxon>
        <taxon>Gunneridae</taxon>
        <taxon>Pentapetalae</taxon>
        <taxon>asterids</taxon>
        <taxon>campanulids</taxon>
        <taxon>Asterales</taxon>
        <taxon>Asteraceae</taxon>
        <taxon>Asteroideae</taxon>
        <taxon>Anthemideae</taxon>
        <taxon>Anthemidinae</taxon>
        <taxon>Tanacetum</taxon>
    </lineage>
</organism>
<gene>
    <name evidence="3" type="ORF">Tci_000178</name>
</gene>
<proteinExistence type="predicted"/>
<feature type="compositionally biased region" description="Low complexity" evidence="2">
    <location>
        <begin position="543"/>
        <end position="555"/>
    </location>
</feature>
<feature type="region of interest" description="Disordered" evidence="2">
    <location>
        <begin position="641"/>
        <end position="717"/>
    </location>
</feature>